<name>A0ABV8C6F6_9PSEU</name>
<sequence length="62" mass="6784">MRRPERAAAGLTGVLVSLQRSWEQMGVVRSVRTLPLVDQLGGFDCPGCAWPDPQGHRSPRPS</sequence>
<evidence type="ECO:0000313" key="2">
    <source>
        <dbReference type="Proteomes" id="UP001595690"/>
    </source>
</evidence>
<accession>A0ABV8C6F6</accession>
<gene>
    <name evidence="1" type="ORF">ACFOWZ_38065</name>
</gene>
<reference evidence="2" key="1">
    <citation type="journal article" date="2019" name="Int. J. Syst. Evol. Microbiol.">
        <title>The Global Catalogue of Microorganisms (GCM) 10K type strain sequencing project: providing services to taxonomists for standard genome sequencing and annotation.</title>
        <authorList>
            <consortium name="The Broad Institute Genomics Platform"/>
            <consortium name="The Broad Institute Genome Sequencing Center for Infectious Disease"/>
            <person name="Wu L."/>
            <person name="Ma J."/>
        </authorList>
    </citation>
    <scope>NUCLEOTIDE SEQUENCE [LARGE SCALE GENOMIC DNA]</scope>
    <source>
        <strain evidence="2">CGMCC 4.7405</strain>
    </source>
</reference>
<proteinExistence type="predicted"/>
<dbReference type="Proteomes" id="UP001595690">
    <property type="component" value="Unassembled WGS sequence"/>
</dbReference>
<keyword evidence="2" id="KW-1185">Reference proteome</keyword>
<dbReference type="RefSeq" id="WP_382378808.1">
    <property type="nucleotide sequence ID" value="NZ_JBHRZI010000036.1"/>
</dbReference>
<evidence type="ECO:0000313" key="1">
    <source>
        <dbReference type="EMBL" id="MFC3897318.1"/>
    </source>
</evidence>
<protein>
    <submittedName>
        <fullName evidence="1">Uncharacterized protein</fullName>
    </submittedName>
</protein>
<comment type="caution">
    <text evidence="1">The sequence shown here is derived from an EMBL/GenBank/DDBJ whole genome shotgun (WGS) entry which is preliminary data.</text>
</comment>
<dbReference type="EMBL" id="JBHRZI010000036">
    <property type="protein sequence ID" value="MFC3897318.1"/>
    <property type="molecule type" value="Genomic_DNA"/>
</dbReference>
<organism evidence="1 2">
    <name type="scientific">Lentzea rhizosphaerae</name>
    <dbReference type="NCBI Taxonomy" id="2041025"/>
    <lineage>
        <taxon>Bacteria</taxon>
        <taxon>Bacillati</taxon>
        <taxon>Actinomycetota</taxon>
        <taxon>Actinomycetes</taxon>
        <taxon>Pseudonocardiales</taxon>
        <taxon>Pseudonocardiaceae</taxon>
        <taxon>Lentzea</taxon>
    </lineage>
</organism>